<dbReference type="OrthoDB" id="341259at2759"/>
<dbReference type="InterPro" id="IPR050745">
    <property type="entry name" value="Multifunctional_regulatory"/>
</dbReference>
<dbReference type="PROSITE" id="PS50297">
    <property type="entry name" value="ANK_REP_REGION"/>
    <property type="match status" value="4"/>
</dbReference>
<proteinExistence type="predicted"/>
<feature type="repeat" description="ANK" evidence="3">
    <location>
        <begin position="50"/>
        <end position="82"/>
    </location>
</feature>
<dbReference type="InterPro" id="IPR001810">
    <property type="entry name" value="F-box_dom"/>
</dbReference>
<dbReference type="SUPFAM" id="SSF48403">
    <property type="entry name" value="Ankyrin repeat"/>
    <property type="match status" value="1"/>
</dbReference>
<sequence length="340" mass="37830">MILSDLPVEILLSVGDNLPSVRHLNALVRTSRRLYEALNSYLYRRNVRYHDSSALGWAVRAGEKETARHALDAGANLHAKDKCSYHKEWAQNDVVCEEHDSLLLFLLERGANVNTTSQGGWTPLHKAVLRGNEVLVHLLIENGADINAKDNIGQTVLHLATSGGCEAIARFLIEKSVSIRAVDNSGRTPLYEAVQRVEEATVRLLVDNGAGLNTRDNCGSTPLLALTRIRFFSRHRASVYRFLIEKGADIEARNSNGATALHILASPTSYRSTEIQLLIRMLIENGANTEVTDDHGVSITFPLACRRGNLYFVDKRERWSSPRLAKRPRVSYSQKAILGK</sequence>
<evidence type="ECO:0000256" key="1">
    <source>
        <dbReference type="ARBA" id="ARBA00022737"/>
    </source>
</evidence>
<evidence type="ECO:0000256" key="2">
    <source>
        <dbReference type="ARBA" id="ARBA00023043"/>
    </source>
</evidence>
<evidence type="ECO:0000313" key="6">
    <source>
        <dbReference type="Proteomes" id="UP000224634"/>
    </source>
</evidence>
<dbReference type="Pfam" id="PF00023">
    <property type="entry name" value="Ank"/>
    <property type="match status" value="1"/>
</dbReference>
<dbReference type="Pfam" id="PF12796">
    <property type="entry name" value="Ank_2"/>
    <property type="match status" value="1"/>
</dbReference>
<protein>
    <recommendedName>
        <fullName evidence="4">F-box domain-containing protein</fullName>
    </recommendedName>
</protein>
<feature type="domain" description="F-box" evidence="4">
    <location>
        <begin position="3"/>
        <end position="46"/>
    </location>
</feature>
<feature type="repeat" description="ANK" evidence="3">
    <location>
        <begin position="185"/>
        <end position="217"/>
    </location>
</feature>
<dbReference type="PRINTS" id="PR01415">
    <property type="entry name" value="ANKYRIN"/>
</dbReference>
<name>A0A2B7XVJ7_POLH7</name>
<dbReference type="Pfam" id="PF12937">
    <property type="entry name" value="F-box-like"/>
    <property type="match status" value="1"/>
</dbReference>
<dbReference type="PANTHER" id="PTHR24189">
    <property type="entry name" value="MYOTROPHIN"/>
    <property type="match status" value="1"/>
</dbReference>
<dbReference type="Proteomes" id="UP000224634">
    <property type="component" value="Unassembled WGS sequence"/>
</dbReference>
<feature type="repeat" description="ANK" evidence="3">
    <location>
        <begin position="119"/>
        <end position="151"/>
    </location>
</feature>
<dbReference type="Gene3D" id="1.25.40.20">
    <property type="entry name" value="Ankyrin repeat-containing domain"/>
    <property type="match status" value="2"/>
</dbReference>
<feature type="repeat" description="ANK" evidence="3">
    <location>
        <begin position="152"/>
        <end position="184"/>
    </location>
</feature>
<accession>A0A2B7XVJ7</accession>
<dbReference type="PROSITE" id="PS50088">
    <property type="entry name" value="ANK_REPEAT"/>
    <property type="match status" value="5"/>
</dbReference>
<dbReference type="InterPro" id="IPR036770">
    <property type="entry name" value="Ankyrin_rpt-contain_sf"/>
</dbReference>
<comment type="caution">
    <text evidence="5">The sequence shown here is derived from an EMBL/GenBank/DDBJ whole genome shotgun (WGS) entry which is preliminary data.</text>
</comment>
<evidence type="ECO:0000256" key="3">
    <source>
        <dbReference type="PROSITE-ProRule" id="PRU00023"/>
    </source>
</evidence>
<keyword evidence="2 3" id="KW-0040">ANK repeat</keyword>
<dbReference type="STRING" id="1447883.A0A2B7XVJ7"/>
<dbReference type="InterPro" id="IPR002110">
    <property type="entry name" value="Ankyrin_rpt"/>
</dbReference>
<gene>
    <name evidence="5" type="ORF">AJ80_06605</name>
</gene>
<evidence type="ECO:0000313" key="5">
    <source>
        <dbReference type="EMBL" id="PGH12781.1"/>
    </source>
</evidence>
<dbReference type="SMART" id="SM00248">
    <property type="entry name" value="ANK"/>
    <property type="match status" value="6"/>
</dbReference>
<keyword evidence="6" id="KW-1185">Reference proteome</keyword>
<dbReference type="AlphaFoldDB" id="A0A2B7XVJ7"/>
<feature type="repeat" description="ANK" evidence="3">
    <location>
        <begin position="256"/>
        <end position="294"/>
    </location>
</feature>
<organism evidence="5 6">
    <name type="scientific">Polytolypa hystricis (strain UAMH7299)</name>
    <dbReference type="NCBI Taxonomy" id="1447883"/>
    <lineage>
        <taxon>Eukaryota</taxon>
        <taxon>Fungi</taxon>
        <taxon>Dikarya</taxon>
        <taxon>Ascomycota</taxon>
        <taxon>Pezizomycotina</taxon>
        <taxon>Eurotiomycetes</taxon>
        <taxon>Eurotiomycetidae</taxon>
        <taxon>Onygenales</taxon>
        <taxon>Onygenales incertae sedis</taxon>
        <taxon>Polytolypa</taxon>
    </lineage>
</organism>
<reference evidence="5 6" key="1">
    <citation type="submission" date="2017-10" db="EMBL/GenBank/DDBJ databases">
        <title>Comparative genomics in systemic dimorphic fungi from Ajellomycetaceae.</title>
        <authorList>
            <person name="Munoz J.F."/>
            <person name="Mcewen J.G."/>
            <person name="Clay O.K."/>
            <person name="Cuomo C.A."/>
        </authorList>
    </citation>
    <scope>NUCLEOTIDE SEQUENCE [LARGE SCALE GENOMIC DNA]</scope>
    <source>
        <strain evidence="5 6">UAMH7299</strain>
    </source>
</reference>
<keyword evidence="1" id="KW-0677">Repeat</keyword>
<dbReference type="EMBL" id="PDNA01000113">
    <property type="protein sequence ID" value="PGH12781.1"/>
    <property type="molecule type" value="Genomic_DNA"/>
</dbReference>
<evidence type="ECO:0000259" key="4">
    <source>
        <dbReference type="Pfam" id="PF12937"/>
    </source>
</evidence>